<dbReference type="PANTHER" id="PTHR45971">
    <property type="entry name" value="PHOX (PX) DOMAIN-CONTAINING PROTEIN"/>
    <property type="match status" value="1"/>
</dbReference>
<gene>
    <name evidence="8" type="ORF">NTJ_15512</name>
</gene>
<dbReference type="InterPro" id="IPR025258">
    <property type="entry name" value="RH_dom"/>
</dbReference>
<accession>A0ABN7BEF5</accession>
<dbReference type="Gene3D" id="1.20.58.900">
    <property type="match status" value="1"/>
</dbReference>
<dbReference type="Proteomes" id="UP001307889">
    <property type="component" value="Chromosome 14"/>
</dbReference>
<evidence type="ECO:0000259" key="7">
    <source>
        <dbReference type="PROSITE" id="PS50826"/>
    </source>
</evidence>
<dbReference type="CDD" id="cd17686">
    <property type="entry name" value="RUN_RUBCN"/>
    <property type="match status" value="1"/>
</dbReference>
<feature type="region of interest" description="Disordered" evidence="6">
    <location>
        <begin position="354"/>
        <end position="377"/>
    </location>
</feature>
<keyword evidence="4" id="KW-0072">Autophagy</keyword>
<dbReference type="Pfam" id="PF21054">
    <property type="entry name" value="RUBC_PIKBD"/>
    <property type="match status" value="1"/>
</dbReference>
<evidence type="ECO:0000313" key="8">
    <source>
        <dbReference type="EMBL" id="BET02694.1"/>
    </source>
</evidence>
<dbReference type="InterPro" id="IPR004012">
    <property type="entry name" value="Run_dom"/>
</dbReference>
<dbReference type="SUPFAM" id="SSF140741">
    <property type="entry name" value="RUN domain-like"/>
    <property type="match status" value="1"/>
</dbReference>
<dbReference type="EMBL" id="AP028922">
    <property type="protein sequence ID" value="BET02694.1"/>
    <property type="molecule type" value="Genomic_DNA"/>
</dbReference>
<feature type="compositionally biased region" description="Polar residues" evidence="6">
    <location>
        <begin position="365"/>
        <end position="377"/>
    </location>
</feature>
<evidence type="ECO:0000256" key="1">
    <source>
        <dbReference type="ARBA" id="ARBA00004603"/>
    </source>
</evidence>
<feature type="region of interest" description="Disordered" evidence="6">
    <location>
        <begin position="571"/>
        <end position="610"/>
    </location>
</feature>
<evidence type="ECO:0000313" key="9">
    <source>
        <dbReference type="Proteomes" id="UP001307889"/>
    </source>
</evidence>
<evidence type="ECO:0000256" key="6">
    <source>
        <dbReference type="SAM" id="MobiDB-lite"/>
    </source>
</evidence>
<sequence length="933" mass="105318">MDRNSSEISCFYSTQVRFHNLKFRTHRGNLTSMDDCRRQLLLNLKSVVEGLLSCQVANVWNVYGGLSRLHSVLEGIFKHQYKIFNSNGEEDCWIFIEGLKWLEPSLAISPTLVSPDSPPPHPHTDKAMIWLHNSLETHTLSSKVAWLVSDEKHLAFCYSEEAFFRHPQYVEAALICLRAVEQNQLSLLTEIHPSLYLPRQSLRAQDKYHRRCSSFPDAAMQRTPSTSLWSSKSTVGQSRGQELKELNERCLQSEPSVPVVESEIAEEVTADDDFEVATSESQELQPKRFFLVKPWRSLPDLSGTGHVAQSLVKPFRGNKTEPSTPCKEVKKTFSTFSALSVNYSSISIEKERTKRKVKKGKRAAGSTSSGESVETIRSSYSRPMRIDRKKKSFMEDGGSSIKPMSTGAYLPRPTTGQSLTAFLSFSLHQATSGSTAELDRENAHFSVSEAIIAAIEQVKCNRLEKFMEEAEESDEEIQELKQRIRLRRRMKQQELRKDSYGAMGWQASPTGTTTDSFSPRSTDTDARSDDNLSTDGVDDMEIDQVTPSNLADINRSGLSLSMASLYSEADLGKGSMPPSQFPLSKPPPSNAMSIPTPPNSLSPPPMAASPEQSGRAELVALSLLSKFSDRHLPKASEMQWLDSDKGKDPLHQLQPIADTILTDDQDMNDATPLRGTAQWAPPRPQIIFTPHPPPQRRALLQKQNLRCAGCGMKVAPEYAHRFRYCEYLARYFCTGCHSNKQALIPGKILFKWDFRPYPVSNFAYNLLEQMADDPLFNVNDINPNVYARVKVMERIRSLRNQLQFLKDFLFTCKFSAEARSWLEKEPPYMLSDLDVYSLNDLIQARNGALCQRLSQLVVESTLHVAKCDLCQGRGFMCELCRSNDIIFPWQFGKVTRCSKCFSCQHTACLRKKSAPTCRKCERIQRRQSGSTGR</sequence>
<proteinExistence type="predicted"/>
<feature type="compositionally biased region" description="Pro residues" evidence="6">
    <location>
        <begin position="584"/>
        <end position="607"/>
    </location>
</feature>
<protein>
    <submittedName>
        <fullName evidence="8">DUF4206</fullName>
    </submittedName>
</protein>
<evidence type="ECO:0000256" key="4">
    <source>
        <dbReference type="ARBA" id="ARBA00023006"/>
    </source>
</evidence>
<feature type="coiled-coil region" evidence="5">
    <location>
        <begin position="460"/>
        <end position="490"/>
    </location>
</feature>
<reference evidence="8 9" key="1">
    <citation type="submission" date="2023-09" db="EMBL/GenBank/DDBJ databases">
        <title>Nesidiocoris tenuis whole genome shotgun sequence.</title>
        <authorList>
            <person name="Shibata T."/>
            <person name="Shimoda M."/>
            <person name="Kobayashi T."/>
            <person name="Uehara T."/>
        </authorList>
    </citation>
    <scope>NUCLEOTIDE SEQUENCE [LARGE SCALE GENOMIC DNA]</scope>
    <source>
        <strain evidence="8 9">Japan</strain>
    </source>
</reference>
<dbReference type="Pfam" id="PF13901">
    <property type="entry name" value="RH_dom"/>
    <property type="match status" value="1"/>
</dbReference>
<keyword evidence="2" id="KW-0597">Phosphoprotein</keyword>
<comment type="subcellular location">
    <subcellularLocation>
        <location evidence="1">Late endosome</location>
    </subcellularLocation>
</comment>
<evidence type="ECO:0000256" key="3">
    <source>
        <dbReference type="ARBA" id="ARBA00022753"/>
    </source>
</evidence>
<keyword evidence="9" id="KW-1185">Reference proteome</keyword>
<feature type="region of interest" description="Disordered" evidence="6">
    <location>
        <begin position="495"/>
        <end position="548"/>
    </location>
</feature>
<dbReference type="PROSITE" id="PS50826">
    <property type="entry name" value="RUN"/>
    <property type="match status" value="1"/>
</dbReference>
<dbReference type="InterPro" id="IPR052428">
    <property type="entry name" value="Autophagy_HostDef_Reg"/>
</dbReference>
<organism evidence="8 9">
    <name type="scientific">Nesidiocoris tenuis</name>
    <dbReference type="NCBI Taxonomy" id="355587"/>
    <lineage>
        <taxon>Eukaryota</taxon>
        <taxon>Metazoa</taxon>
        <taxon>Ecdysozoa</taxon>
        <taxon>Arthropoda</taxon>
        <taxon>Hexapoda</taxon>
        <taxon>Insecta</taxon>
        <taxon>Pterygota</taxon>
        <taxon>Neoptera</taxon>
        <taxon>Paraneoptera</taxon>
        <taxon>Hemiptera</taxon>
        <taxon>Heteroptera</taxon>
        <taxon>Panheteroptera</taxon>
        <taxon>Cimicomorpha</taxon>
        <taxon>Miridae</taxon>
        <taxon>Dicyphina</taxon>
        <taxon>Nesidiocoris</taxon>
    </lineage>
</organism>
<dbReference type="PANTHER" id="PTHR45971:SF1">
    <property type="entry name" value="RUBICON, ISOFORM A"/>
    <property type="match status" value="1"/>
</dbReference>
<evidence type="ECO:0000256" key="5">
    <source>
        <dbReference type="SAM" id="Coils"/>
    </source>
</evidence>
<keyword evidence="5" id="KW-0175">Coiled coil</keyword>
<dbReference type="InterPro" id="IPR048569">
    <property type="entry name" value="RUBC_PIKBD"/>
</dbReference>
<name>A0ABN7BEF5_9HEMI</name>
<evidence type="ECO:0000256" key="2">
    <source>
        <dbReference type="ARBA" id="ARBA00022553"/>
    </source>
</evidence>
<dbReference type="InterPro" id="IPR037213">
    <property type="entry name" value="Run_dom_sf"/>
</dbReference>
<dbReference type="SMART" id="SM01175">
    <property type="entry name" value="DUF4206"/>
    <property type="match status" value="1"/>
</dbReference>
<feature type="compositionally biased region" description="Polar residues" evidence="6">
    <location>
        <begin position="507"/>
        <end position="521"/>
    </location>
</feature>
<keyword evidence="3" id="KW-0967">Endosome</keyword>
<feature type="domain" description="RUN" evidence="7">
    <location>
        <begin position="60"/>
        <end position="190"/>
    </location>
</feature>